<accession>K3XTG3</accession>
<dbReference type="EMBL" id="AGNK02002933">
    <property type="status" value="NOT_ANNOTATED_CDS"/>
    <property type="molecule type" value="Genomic_DNA"/>
</dbReference>
<protein>
    <submittedName>
        <fullName evidence="1">Uncharacterized protein</fullName>
    </submittedName>
</protein>
<dbReference type="AlphaFoldDB" id="K3XTG3"/>
<dbReference type="EnsemblPlants" id="KQL04874">
    <property type="protein sequence ID" value="KQL04874"/>
    <property type="gene ID" value="SETIT_005220mg"/>
</dbReference>
<reference evidence="1" key="2">
    <citation type="submission" date="2018-08" db="UniProtKB">
        <authorList>
            <consortium name="EnsemblPlants"/>
        </authorList>
    </citation>
    <scope>IDENTIFICATION</scope>
    <source>
        <strain evidence="1">Yugu1</strain>
    </source>
</reference>
<sequence>MEPCKNQPHSFVLWRVACKYVAHFHQGRRKTDVQHMF</sequence>
<organism evidence="1 2">
    <name type="scientific">Setaria italica</name>
    <name type="common">Foxtail millet</name>
    <name type="synonym">Panicum italicum</name>
    <dbReference type="NCBI Taxonomy" id="4555"/>
    <lineage>
        <taxon>Eukaryota</taxon>
        <taxon>Viridiplantae</taxon>
        <taxon>Streptophyta</taxon>
        <taxon>Embryophyta</taxon>
        <taxon>Tracheophyta</taxon>
        <taxon>Spermatophyta</taxon>
        <taxon>Magnoliopsida</taxon>
        <taxon>Liliopsida</taxon>
        <taxon>Poales</taxon>
        <taxon>Poaceae</taxon>
        <taxon>PACMAD clade</taxon>
        <taxon>Panicoideae</taxon>
        <taxon>Panicodae</taxon>
        <taxon>Paniceae</taxon>
        <taxon>Cenchrinae</taxon>
        <taxon>Setaria</taxon>
    </lineage>
</organism>
<dbReference type="InParanoid" id="K3XTG3"/>
<evidence type="ECO:0000313" key="2">
    <source>
        <dbReference type="Proteomes" id="UP000004995"/>
    </source>
</evidence>
<dbReference type="Gramene" id="KQL04874">
    <property type="protein sequence ID" value="KQL04874"/>
    <property type="gene ID" value="SETIT_005220mg"/>
</dbReference>
<reference evidence="2" key="1">
    <citation type="journal article" date="2012" name="Nat. Biotechnol.">
        <title>Reference genome sequence of the model plant Setaria.</title>
        <authorList>
            <person name="Bennetzen J.L."/>
            <person name="Schmutz J."/>
            <person name="Wang H."/>
            <person name="Percifield R."/>
            <person name="Hawkins J."/>
            <person name="Pontaroli A.C."/>
            <person name="Estep M."/>
            <person name="Feng L."/>
            <person name="Vaughn J.N."/>
            <person name="Grimwood J."/>
            <person name="Jenkins J."/>
            <person name="Barry K."/>
            <person name="Lindquist E."/>
            <person name="Hellsten U."/>
            <person name="Deshpande S."/>
            <person name="Wang X."/>
            <person name="Wu X."/>
            <person name="Mitros T."/>
            <person name="Triplett J."/>
            <person name="Yang X."/>
            <person name="Ye C.Y."/>
            <person name="Mauro-Herrera M."/>
            <person name="Wang L."/>
            <person name="Li P."/>
            <person name="Sharma M."/>
            <person name="Sharma R."/>
            <person name="Ronald P.C."/>
            <person name="Panaud O."/>
            <person name="Kellogg E.A."/>
            <person name="Brutnell T.P."/>
            <person name="Doust A.N."/>
            <person name="Tuskan G.A."/>
            <person name="Rokhsar D."/>
            <person name="Devos K.M."/>
        </authorList>
    </citation>
    <scope>NUCLEOTIDE SEQUENCE [LARGE SCALE GENOMIC DNA]</scope>
    <source>
        <strain evidence="2">cv. Yugu1</strain>
    </source>
</reference>
<dbReference type="HOGENOM" id="CLU_3351973_0_0_1"/>
<name>K3XTG3_SETIT</name>
<keyword evidence="2" id="KW-1185">Reference proteome</keyword>
<dbReference type="Proteomes" id="UP000004995">
    <property type="component" value="Unassembled WGS sequence"/>
</dbReference>
<evidence type="ECO:0000313" key="1">
    <source>
        <dbReference type="EnsemblPlants" id="KQL04874"/>
    </source>
</evidence>
<proteinExistence type="predicted"/>